<comment type="caution">
    <text evidence="2">The sequence shown here is derived from an EMBL/GenBank/DDBJ whole genome shotgun (WGS) entry which is preliminary data.</text>
</comment>
<dbReference type="AlphaFoldDB" id="A0A0F9KGY4"/>
<proteinExistence type="predicted"/>
<gene>
    <name evidence="2" type="ORF">LCGC14_1635380</name>
</gene>
<sequence length="138" mass="15194">MASTLQVCIDGALEELRERVAQCEDDANRLVFLNEPHDTIHEIADGSVPVYNATLLAVAAESNEVALLEPEIGPAFDGTPTPINIIAANIFEAIKAELWEEAQRIVDEMEEEQSDSGPARKGEPHERRTGDTEDERLL</sequence>
<dbReference type="EMBL" id="LAZR01013549">
    <property type="protein sequence ID" value="KKM21438.1"/>
    <property type="molecule type" value="Genomic_DNA"/>
</dbReference>
<accession>A0A0F9KGY4</accession>
<reference evidence="2" key="1">
    <citation type="journal article" date="2015" name="Nature">
        <title>Complex archaea that bridge the gap between prokaryotes and eukaryotes.</title>
        <authorList>
            <person name="Spang A."/>
            <person name="Saw J.H."/>
            <person name="Jorgensen S.L."/>
            <person name="Zaremba-Niedzwiedzka K."/>
            <person name="Martijn J."/>
            <person name="Lind A.E."/>
            <person name="van Eijk R."/>
            <person name="Schleper C."/>
            <person name="Guy L."/>
            <person name="Ettema T.J."/>
        </authorList>
    </citation>
    <scope>NUCLEOTIDE SEQUENCE</scope>
</reference>
<feature type="region of interest" description="Disordered" evidence="1">
    <location>
        <begin position="105"/>
        <end position="138"/>
    </location>
</feature>
<protein>
    <submittedName>
        <fullName evidence="2">Uncharacterized protein</fullName>
    </submittedName>
</protein>
<organism evidence="2">
    <name type="scientific">marine sediment metagenome</name>
    <dbReference type="NCBI Taxonomy" id="412755"/>
    <lineage>
        <taxon>unclassified sequences</taxon>
        <taxon>metagenomes</taxon>
        <taxon>ecological metagenomes</taxon>
    </lineage>
</organism>
<name>A0A0F9KGY4_9ZZZZ</name>
<dbReference type="InterPro" id="IPR036207">
    <property type="entry name" value="B-form_Ocr"/>
</dbReference>
<dbReference type="Gene3D" id="1.20.120.780">
    <property type="entry name" value="DNA mimic ocr"/>
    <property type="match status" value="1"/>
</dbReference>
<feature type="compositionally biased region" description="Basic and acidic residues" evidence="1">
    <location>
        <begin position="118"/>
        <end position="138"/>
    </location>
</feature>
<dbReference type="SUPFAM" id="SSF101059">
    <property type="entry name" value="B-form DNA mimic Ocr"/>
    <property type="match status" value="1"/>
</dbReference>
<dbReference type="Pfam" id="PF08684">
    <property type="entry name" value="ocr"/>
    <property type="match status" value="1"/>
</dbReference>
<evidence type="ECO:0000313" key="2">
    <source>
        <dbReference type="EMBL" id="KKM21438.1"/>
    </source>
</evidence>
<evidence type="ECO:0000256" key="1">
    <source>
        <dbReference type="SAM" id="MobiDB-lite"/>
    </source>
</evidence>
<dbReference type="InterPro" id="IPR014798">
    <property type="entry name" value="Ocr"/>
</dbReference>